<comment type="caution">
    <text evidence="1">The sequence shown here is derived from an EMBL/GenBank/DDBJ whole genome shotgun (WGS) entry which is preliminary data.</text>
</comment>
<protein>
    <submittedName>
        <fullName evidence="1">Uncharacterized protein</fullName>
    </submittedName>
</protein>
<dbReference type="EMBL" id="MFJG01000007">
    <property type="protein sequence ID" value="OGG07358.1"/>
    <property type="molecule type" value="Genomic_DNA"/>
</dbReference>
<dbReference type="Proteomes" id="UP000178681">
    <property type="component" value="Unassembled WGS sequence"/>
</dbReference>
<proteinExistence type="predicted"/>
<reference evidence="1 2" key="1">
    <citation type="journal article" date="2016" name="Nat. Commun.">
        <title>Thousands of microbial genomes shed light on interconnected biogeochemical processes in an aquifer system.</title>
        <authorList>
            <person name="Anantharaman K."/>
            <person name="Brown C.T."/>
            <person name="Hug L.A."/>
            <person name="Sharon I."/>
            <person name="Castelle C.J."/>
            <person name="Probst A.J."/>
            <person name="Thomas B.C."/>
            <person name="Singh A."/>
            <person name="Wilkins M.J."/>
            <person name="Karaoz U."/>
            <person name="Brodie E.L."/>
            <person name="Williams K.H."/>
            <person name="Hubbard S.S."/>
            <person name="Banfield J.F."/>
        </authorList>
    </citation>
    <scope>NUCLEOTIDE SEQUENCE [LARGE SCALE GENOMIC DNA]</scope>
</reference>
<organism evidence="1 2">
    <name type="scientific">Candidatus Gottesmanbacteria bacterium RIFCSPHIGHO2_01_FULL_42_12</name>
    <dbReference type="NCBI Taxonomy" id="1798377"/>
    <lineage>
        <taxon>Bacteria</taxon>
        <taxon>Candidatus Gottesmaniibacteriota</taxon>
    </lineage>
</organism>
<evidence type="ECO:0000313" key="1">
    <source>
        <dbReference type="EMBL" id="OGG07358.1"/>
    </source>
</evidence>
<evidence type="ECO:0000313" key="2">
    <source>
        <dbReference type="Proteomes" id="UP000178681"/>
    </source>
</evidence>
<accession>A0A1F5Z4H9</accession>
<dbReference type="AlphaFoldDB" id="A0A1F5Z4H9"/>
<gene>
    <name evidence="1" type="ORF">A2872_03475</name>
</gene>
<sequence length="127" mass="14114">MVVYVFGNADVKNDAGAIKVAKKLPGFNFRFIKPNEDIDFESKTPIILDVVEGINKITVFNNIDDIAVLKSSTVHDFDLGFQLKYLKKLGKIEGVTIVGIPASAKDRNHLRIKLILRKLVAQDMQGS</sequence>
<name>A0A1F5Z4H9_9BACT</name>